<dbReference type="InterPro" id="IPR013765">
    <property type="entry name" value="DNA_recomb/repair_RecA"/>
</dbReference>
<comment type="similarity">
    <text evidence="1 6">Belongs to the RecA family.</text>
</comment>
<keyword evidence="4 7" id="KW-0238">DNA-binding</keyword>
<evidence type="ECO:0000256" key="3">
    <source>
        <dbReference type="ARBA" id="ARBA00022840"/>
    </source>
</evidence>
<dbReference type="PANTHER" id="PTHR45900">
    <property type="entry name" value="RECA"/>
    <property type="match status" value="1"/>
</dbReference>
<evidence type="ECO:0000256" key="7">
    <source>
        <dbReference type="RuleBase" id="RU004527"/>
    </source>
</evidence>
<dbReference type="InterPro" id="IPR020588">
    <property type="entry name" value="RecA_ATP-bd"/>
</dbReference>
<dbReference type="SMART" id="SM00382">
    <property type="entry name" value="AAA"/>
    <property type="match status" value="1"/>
</dbReference>
<keyword evidence="5 7" id="KW-0233">DNA recombination</keyword>
<dbReference type="PROSITE" id="PS50162">
    <property type="entry name" value="RECA_2"/>
    <property type="match status" value="1"/>
</dbReference>
<dbReference type="PROSITE" id="PS00321">
    <property type="entry name" value="RECA_1"/>
    <property type="match status" value="1"/>
</dbReference>
<dbReference type="InterPro" id="IPR003593">
    <property type="entry name" value="AAA+_ATPase"/>
</dbReference>
<organism evidence="11 12">
    <name type="scientific">Dunaliella salina</name>
    <name type="common">Green alga</name>
    <name type="synonym">Protococcus salinus</name>
    <dbReference type="NCBI Taxonomy" id="3046"/>
    <lineage>
        <taxon>Eukaryota</taxon>
        <taxon>Viridiplantae</taxon>
        <taxon>Chlorophyta</taxon>
        <taxon>core chlorophytes</taxon>
        <taxon>Chlorophyceae</taxon>
        <taxon>CS clade</taxon>
        <taxon>Chlamydomonadales</taxon>
        <taxon>Dunaliellaceae</taxon>
        <taxon>Dunaliella</taxon>
    </lineage>
</organism>
<dbReference type="SUPFAM" id="SSF52540">
    <property type="entry name" value="P-loop containing nucleoside triphosphate hydrolases"/>
    <property type="match status" value="1"/>
</dbReference>
<name>A0ABQ7GUM5_DUNSA</name>
<evidence type="ECO:0000256" key="1">
    <source>
        <dbReference type="ARBA" id="ARBA00009391"/>
    </source>
</evidence>
<evidence type="ECO:0000313" key="12">
    <source>
        <dbReference type="Proteomes" id="UP000815325"/>
    </source>
</evidence>
<evidence type="ECO:0000256" key="2">
    <source>
        <dbReference type="ARBA" id="ARBA00022741"/>
    </source>
</evidence>
<dbReference type="CDD" id="cd00983">
    <property type="entry name" value="RecA"/>
    <property type="match status" value="1"/>
</dbReference>
<accession>A0ABQ7GUM5</accession>
<evidence type="ECO:0000259" key="9">
    <source>
        <dbReference type="PROSITE" id="PS50162"/>
    </source>
</evidence>
<keyword evidence="7" id="KW-0227">DNA damage</keyword>
<keyword evidence="3 6" id="KW-0067">ATP-binding</keyword>
<dbReference type="Proteomes" id="UP000815325">
    <property type="component" value="Unassembled WGS sequence"/>
</dbReference>
<feature type="domain" description="RecA family profile 1" evidence="9">
    <location>
        <begin position="108"/>
        <end position="266"/>
    </location>
</feature>
<evidence type="ECO:0000256" key="8">
    <source>
        <dbReference type="SAM" id="MobiDB-lite"/>
    </source>
</evidence>
<dbReference type="InterPro" id="IPR020587">
    <property type="entry name" value="RecA_monomer-monomer_interface"/>
</dbReference>
<dbReference type="NCBIfam" id="TIGR02012">
    <property type="entry name" value="tigrfam_recA"/>
    <property type="match status" value="1"/>
</dbReference>
<protein>
    <submittedName>
        <fullName evidence="11">RecA bacterial DNA recombination protein-domain-containing protein</fullName>
    </submittedName>
</protein>
<dbReference type="EMBL" id="MU069586">
    <property type="protein sequence ID" value="KAF5838235.1"/>
    <property type="molecule type" value="Genomic_DNA"/>
</dbReference>
<evidence type="ECO:0000256" key="4">
    <source>
        <dbReference type="ARBA" id="ARBA00023125"/>
    </source>
</evidence>
<evidence type="ECO:0000259" key="10">
    <source>
        <dbReference type="PROSITE" id="PS50163"/>
    </source>
</evidence>
<feature type="region of interest" description="Disordered" evidence="8">
    <location>
        <begin position="44"/>
        <end position="75"/>
    </location>
</feature>
<dbReference type="Gene3D" id="3.40.50.300">
    <property type="entry name" value="P-loop containing nucleotide triphosphate hydrolases"/>
    <property type="match status" value="1"/>
</dbReference>
<comment type="caution">
    <text evidence="11">The sequence shown here is derived from an EMBL/GenBank/DDBJ whole genome shotgun (WGS) entry which is preliminary data.</text>
</comment>
<keyword evidence="12" id="KW-1185">Reference proteome</keyword>
<evidence type="ECO:0000256" key="6">
    <source>
        <dbReference type="RuleBase" id="RU003422"/>
    </source>
</evidence>
<dbReference type="InterPro" id="IPR049428">
    <property type="entry name" value="RecA-like_N"/>
</dbReference>
<feature type="domain" description="RecA family profile 2" evidence="10">
    <location>
        <begin position="271"/>
        <end position="330"/>
    </location>
</feature>
<dbReference type="PROSITE" id="PS50163">
    <property type="entry name" value="RECA_3"/>
    <property type="match status" value="1"/>
</dbReference>
<evidence type="ECO:0000256" key="5">
    <source>
        <dbReference type="ARBA" id="ARBA00023172"/>
    </source>
</evidence>
<sequence>MLSRALTGHSPANCTPWQPCGSQPASIPAHLVQHRRNCRLGRSARREEAVALTVPKAGRRRTGSKGGTPTFDPDEDNKQAALEAAIRELQLKHGKTSIMRGSDMGKEPVSFFSSGSLVLDAALGGGIPRGRVMEIYGPESSGKTTVAMHAIAEMQKLGENACLIDAEHAFDPTFAEKLGVNVDNLFISQPTCGEEAMDAIDAMARSGAMGLVVVDSVSALVPRAELEGEIGAPGVGLQARLMSQALRRVHGSAYKNNCTVIFINQIRMKVGVLYGNPETTSGGMALKFFSSVRLDVRKKENVGTESPTSHVSGIKIRCKVQKNKVAPPFR</sequence>
<reference evidence="11" key="1">
    <citation type="submission" date="2017-08" db="EMBL/GenBank/DDBJ databases">
        <authorList>
            <person name="Polle J.E."/>
            <person name="Barry K."/>
            <person name="Cushman J."/>
            <person name="Schmutz J."/>
            <person name="Tran D."/>
            <person name="Hathwaick L.T."/>
            <person name="Yim W.C."/>
            <person name="Jenkins J."/>
            <person name="Mckie-Krisberg Z.M."/>
            <person name="Prochnik S."/>
            <person name="Lindquist E."/>
            <person name="Dockter R.B."/>
            <person name="Adam C."/>
            <person name="Molina H."/>
            <person name="Bunkerborg J."/>
            <person name="Jin E."/>
            <person name="Buchheim M."/>
            <person name="Magnuson J."/>
        </authorList>
    </citation>
    <scope>NUCLEOTIDE SEQUENCE</scope>
    <source>
        <strain evidence="11">CCAP 19/18</strain>
    </source>
</reference>
<dbReference type="Pfam" id="PF00154">
    <property type="entry name" value="RecA_N"/>
    <property type="match status" value="1"/>
</dbReference>
<evidence type="ECO:0000313" key="11">
    <source>
        <dbReference type="EMBL" id="KAF5838235.1"/>
    </source>
</evidence>
<dbReference type="InterPro" id="IPR027417">
    <property type="entry name" value="P-loop_NTPase"/>
</dbReference>
<keyword evidence="2 6" id="KW-0547">Nucleotide-binding</keyword>
<dbReference type="InterPro" id="IPR020584">
    <property type="entry name" value="DNA_recomb/repair_RecA_CS"/>
</dbReference>
<dbReference type="PANTHER" id="PTHR45900:SF1">
    <property type="entry name" value="MITOCHONDRIAL DNA REPAIR PROTEIN RECA HOMOLOG-RELATED"/>
    <property type="match status" value="1"/>
</dbReference>
<proteinExistence type="inferred from homology"/>
<gene>
    <name evidence="11" type="ORF">DUNSADRAFT_3215</name>
</gene>
<dbReference type="PRINTS" id="PR00142">
    <property type="entry name" value="RECA"/>
</dbReference>